<dbReference type="GO" id="GO:0005829">
    <property type="term" value="C:cytosol"/>
    <property type="evidence" value="ECO:0007669"/>
    <property type="project" value="TreeGrafter"/>
</dbReference>
<organism evidence="4 5">
    <name type="scientific">Chlorobium luteolum (strain DSM 273 / BCRC 81028 / 2530)</name>
    <name type="common">Pelodictyon luteolum</name>
    <dbReference type="NCBI Taxonomy" id="319225"/>
    <lineage>
        <taxon>Bacteria</taxon>
        <taxon>Pseudomonadati</taxon>
        <taxon>Chlorobiota</taxon>
        <taxon>Chlorobiia</taxon>
        <taxon>Chlorobiales</taxon>
        <taxon>Chlorobiaceae</taxon>
        <taxon>Chlorobium/Pelodictyon group</taxon>
        <taxon>Pelodictyon</taxon>
    </lineage>
</organism>
<proteinExistence type="predicted"/>
<keyword evidence="1 4" id="KW-0489">Methyltransferase</keyword>
<dbReference type="InterPro" id="IPR029026">
    <property type="entry name" value="tRNA_m1G_MTases_N"/>
</dbReference>
<dbReference type="GO" id="GO:0003723">
    <property type="term" value="F:RNA binding"/>
    <property type="evidence" value="ECO:0007669"/>
    <property type="project" value="InterPro"/>
</dbReference>
<keyword evidence="2" id="KW-0808">Transferase</keyword>
<accession>Q3B3L4</accession>
<dbReference type="Gene3D" id="3.40.1280.10">
    <property type="match status" value="1"/>
</dbReference>
<dbReference type="PANTHER" id="PTHR46429">
    <property type="entry name" value="23S RRNA (GUANOSINE-2'-O-)-METHYLTRANSFERASE RLMB"/>
    <property type="match status" value="1"/>
</dbReference>
<evidence type="ECO:0000313" key="4">
    <source>
        <dbReference type="EMBL" id="ABB24067.1"/>
    </source>
</evidence>
<dbReference type="InterPro" id="IPR001537">
    <property type="entry name" value="SpoU_MeTrfase"/>
</dbReference>
<keyword evidence="5" id="KW-1185">Reference proteome</keyword>
<evidence type="ECO:0000256" key="1">
    <source>
        <dbReference type="ARBA" id="ARBA00022603"/>
    </source>
</evidence>
<dbReference type="EMBL" id="CP000096">
    <property type="protein sequence ID" value="ABB24067.1"/>
    <property type="molecule type" value="Genomic_DNA"/>
</dbReference>
<dbReference type="GO" id="GO:0032259">
    <property type="term" value="P:methylation"/>
    <property type="evidence" value="ECO:0007669"/>
    <property type="project" value="UniProtKB-KW"/>
</dbReference>
<dbReference type="GO" id="GO:0006396">
    <property type="term" value="P:RNA processing"/>
    <property type="evidence" value="ECO:0007669"/>
    <property type="project" value="InterPro"/>
</dbReference>
<protein>
    <submittedName>
        <fullName evidence="4">SpoU rRNA methylase family protein</fullName>
    </submittedName>
</protein>
<dbReference type="AlphaFoldDB" id="Q3B3L4"/>
<dbReference type="GO" id="GO:0008173">
    <property type="term" value="F:RNA methyltransferase activity"/>
    <property type="evidence" value="ECO:0007669"/>
    <property type="project" value="InterPro"/>
</dbReference>
<dbReference type="eggNOG" id="COG0566">
    <property type="taxonomic scope" value="Bacteria"/>
</dbReference>
<evidence type="ECO:0000256" key="2">
    <source>
        <dbReference type="ARBA" id="ARBA00022679"/>
    </source>
</evidence>
<feature type="domain" description="tRNA/rRNA methyltransferase SpoU type" evidence="3">
    <location>
        <begin position="30"/>
        <end position="172"/>
    </location>
</feature>
<dbReference type="PANTHER" id="PTHR46429:SF1">
    <property type="entry name" value="23S RRNA (GUANOSINE-2'-O-)-METHYLTRANSFERASE RLMB"/>
    <property type="match status" value="1"/>
</dbReference>
<dbReference type="InterPro" id="IPR029028">
    <property type="entry name" value="Alpha/beta_knot_MTases"/>
</dbReference>
<sequence>MAMEGFRKLEASEMGRFDPGEYPPTDRHPVVLLLHNIRSMWNVGSLFRTADCAGIEKILLSGYTATPPRKEISKTALGADLSMPWEYIPDPHRAVLEMKASGRKVFGLEITEGSRPYTSLSVVDFPLCLVLGNEVQGIDDSLLRLSDGVLEIPQYGTKHSLNVSVAAGVALFELVRVFRADG</sequence>
<name>Q3B3L4_CHLL3</name>
<dbReference type="SUPFAM" id="SSF75217">
    <property type="entry name" value="alpha/beta knot"/>
    <property type="match status" value="1"/>
</dbReference>
<dbReference type="HOGENOM" id="CLU_021322_4_3_10"/>
<dbReference type="KEGG" id="plt:Plut_1205"/>
<dbReference type="Pfam" id="PF00588">
    <property type="entry name" value="SpoU_methylase"/>
    <property type="match status" value="1"/>
</dbReference>
<dbReference type="Proteomes" id="UP000002709">
    <property type="component" value="Chromosome"/>
</dbReference>
<reference evidence="5" key="1">
    <citation type="submission" date="2005-08" db="EMBL/GenBank/DDBJ databases">
        <title>Complete sequence of Pelodictyon luteolum DSM 273.</title>
        <authorList>
            <consortium name="US DOE Joint Genome Institute"/>
            <person name="Copeland A."/>
            <person name="Lucas S."/>
            <person name="Lapidus A."/>
            <person name="Barry K."/>
            <person name="Detter J.C."/>
            <person name="Glavina T."/>
            <person name="Hammon N."/>
            <person name="Israni S."/>
            <person name="Pitluck S."/>
            <person name="Bryant D."/>
            <person name="Schmutz J."/>
            <person name="Larimer F."/>
            <person name="Land M."/>
            <person name="Kyrpides N."/>
            <person name="Ivanova N."/>
            <person name="Richardson P."/>
        </authorList>
    </citation>
    <scope>NUCLEOTIDE SEQUENCE [LARGE SCALE GENOMIC DNA]</scope>
    <source>
        <strain evidence="5">DSM 273 / BCRC 81028 / 2530</strain>
    </source>
</reference>
<gene>
    <name evidence="4" type="ordered locus">Plut_1205</name>
</gene>
<evidence type="ECO:0000313" key="5">
    <source>
        <dbReference type="Proteomes" id="UP000002709"/>
    </source>
</evidence>
<dbReference type="InterPro" id="IPR004441">
    <property type="entry name" value="rRNA_MeTrfase_TrmH"/>
</dbReference>
<dbReference type="CDD" id="cd18097">
    <property type="entry name" value="SpoU-like"/>
    <property type="match status" value="1"/>
</dbReference>
<dbReference type="STRING" id="319225.Plut_1205"/>
<evidence type="ECO:0000259" key="3">
    <source>
        <dbReference type="Pfam" id="PF00588"/>
    </source>
</evidence>